<dbReference type="GO" id="GO:0010181">
    <property type="term" value="F:FMN binding"/>
    <property type="evidence" value="ECO:0007669"/>
    <property type="project" value="InterPro"/>
</dbReference>
<accession>A0AA36M5X4</accession>
<evidence type="ECO:0000256" key="2">
    <source>
        <dbReference type="ARBA" id="ARBA00023002"/>
    </source>
</evidence>
<keyword evidence="1" id="KW-0285">Flavoprotein</keyword>
<dbReference type="PANTHER" id="PTHR43656:SF5">
    <property type="entry name" value="NADH:FLAVIN OXIDOREDUCTASE_NADH OXIDASE N-TERMINAL DOMAIN-CONTAINING PROTEIN"/>
    <property type="match status" value="1"/>
</dbReference>
<reference evidence="4" key="1">
    <citation type="submission" date="2023-07" db="EMBL/GenBank/DDBJ databases">
        <authorList>
            <consortium name="CYATHOMIX"/>
        </authorList>
    </citation>
    <scope>NUCLEOTIDE SEQUENCE</scope>
    <source>
        <strain evidence="4">N/A</strain>
    </source>
</reference>
<gene>
    <name evidence="4" type="ORF">CYNAS_LOCUS12212</name>
</gene>
<name>A0AA36M5X4_CYLNA</name>
<evidence type="ECO:0000259" key="3">
    <source>
        <dbReference type="Pfam" id="PF00724"/>
    </source>
</evidence>
<dbReference type="GO" id="GO:0016491">
    <property type="term" value="F:oxidoreductase activity"/>
    <property type="evidence" value="ECO:0007669"/>
    <property type="project" value="UniProtKB-KW"/>
</dbReference>
<comment type="caution">
    <text evidence="4">The sequence shown here is derived from an EMBL/GenBank/DDBJ whole genome shotgun (WGS) entry which is preliminary data.</text>
</comment>
<dbReference type="AlphaFoldDB" id="A0AA36M5X4"/>
<dbReference type="SUPFAM" id="SSF51395">
    <property type="entry name" value="FMN-linked oxidoreductases"/>
    <property type="match status" value="1"/>
</dbReference>
<proteinExistence type="predicted"/>
<feature type="domain" description="NADH:flavin oxidoreductase/NADH oxidase N-terminal" evidence="3">
    <location>
        <begin position="46"/>
        <end position="387"/>
    </location>
</feature>
<dbReference type="Pfam" id="PF00724">
    <property type="entry name" value="Oxidored_FMN"/>
    <property type="match status" value="1"/>
</dbReference>
<keyword evidence="5" id="KW-1185">Reference proteome</keyword>
<dbReference type="InterPro" id="IPR051799">
    <property type="entry name" value="NADH_flavin_oxidoreductase"/>
</dbReference>
<keyword evidence="2" id="KW-0560">Oxidoreductase</keyword>
<dbReference type="InterPro" id="IPR013785">
    <property type="entry name" value="Aldolase_TIM"/>
</dbReference>
<dbReference type="InterPro" id="IPR001155">
    <property type="entry name" value="OxRdtase_FMN_N"/>
</dbReference>
<dbReference type="EMBL" id="CATQJL010000223">
    <property type="protein sequence ID" value="CAJ0600229.1"/>
    <property type="molecule type" value="Genomic_DNA"/>
</dbReference>
<protein>
    <recommendedName>
        <fullName evidence="3">NADH:flavin oxidoreductase/NADH oxidase N-terminal domain-containing protein</fullName>
    </recommendedName>
</protein>
<dbReference type="Gene3D" id="3.20.20.70">
    <property type="entry name" value="Aldolase class I"/>
    <property type="match status" value="1"/>
</dbReference>
<dbReference type="Proteomes" id="UP001176961">
    <property type="component" value="Unassembled WGS sequence"/>
</dbReference>
<evidence type="ECO:0000313" key="5">
    <source>
        <dbReference type="Proteomes" id="UP001176961"/>
    </source>
</evidence>
<sequence length="471" mass="52457">MMIKGHFLLSIAKLPATTSFRGVHSRLPVASGTDLSVFGQELTFRNGRTAQNRFLKAALTERTASWDRKDYRKRGIPHQGIINLYDKWGHGKFGMILTGNICVDPWNLESAGNVVFSKENDCPELRQNCLKWTAAMKQDGALAIAQISHAGRQTPELVHAHPFACSDVQLMAKRRFMGFGKPIPLSLDQIKTEVIDRFVYTANFAREHGFDGVEIHAAHGYLLSGFLSPTTNIRTDRYGGSPQSRMKVILEIYEAIRRKIPASTGFLVGIKTNSVEFQEKGLSIDDAKVMCKMMEKCGFDFVELSGGNIEKPAFSHLRESTRKREAFFLEFAQQIRPVFEKTVVYLTGGFRTAPAMVNAVFDGITDGIGIGRPTTSEPDLPAKILHGECLSAADVKLDPDDYMITSTASNMQMAQMGKRPFSEVKNVCDDIADLSNPEEADNFKKEAAEYYKEMKETAERGEPLHEAGLQL</sequence>
<dbReference type="PANTHER" id="PTHR43656">
    <property type="entry name" value="BINDING OXIDOREDUCTASE, PUTATIVE (AFU_ORTHOLOGUE AFUA_2G08260)-RELATED"/>
    <property type="match status" value="1"/>
</dbReference>
<evidence type="ECO:0000256" key="1">
    <source>
        <dbReference type="ARBA" id="ARBA00022630"/>
    </source>
</evidence>
<organism evidence="4 5">
    <name type="scientific">Cylicocyclus nassatus</name>
    <name type="common">Nematode worm</name>
    <dbReference type="NCBI Taxonomy" id="53992"/>
    <lineage>
        <taxon>Eukaryota</taxon>
        <taxon>Metazoa</taxon>
        <taxon>Ecdysozoa</taxon>
        <taxon>Nematoda</taxon>
        <taxon>Chromadorea</taxon>
        <taxon>Rhabditida</taxon>
        <taxon>Rhabditina</taxon>
        <taxon>Rhabditomorpha</taxon>
        <taxon>Strongyloidea</taxon>
        <taxon>Strongylidae</taxon>
        <taxon>Cylicocyclus</taxon>
    </lineage>
</organism>
<evidence type="ECO:0000313" key="4">
    <source>
        <dbReference type="EMBL" id="CAJ0600229.1"/>
    </source>
</evidence>
<dbReference type="CDD" id="cd04733">
    <property type="entry name" value="OYE_like_2_FMN"/>
    <property type="match status" value="1"/>
</dbReference>